<evidence type="ECO:0000259" key="1">
    <source>
        <dbReference type="Pfam" id="PF20511"/>
    </source>
</evidence>
<dbReference type="PANTHER" id="PTHR10309">
    <property type="entry name" value="MANNOSE-6-PHOSPHATE ISOMERASE"/>
    <property type="match status" value="1"/>
</dbReference>
<dbReference type="PANTHER" id="PTHR10309:SF10">
    <property type="entry name" value="MANNOSE-6-PHOSPHATE ISOMERASE"/>
    <property type="match status" value="1"/>
</dbReference>
<dbReference type="AlphaFoldDB" id="A0A4Y1QRJ0"/>
<dbReference type="PRINTS" id="PR00714">
    <property type="entry name" value="MAN6PISMRASE"/>
</dbReference>
<evidence type="ECO:0000313" key="2">
    <source>
        <dbReference type="EMBL" id="BBG94482.1"/>
    </source>
</evidence>
<dbReference type="GO" id="GO:0008270">
    <property type="term" value="F:zinc ion binding"/>
    <property type="evidence" value="ECO:0007669"/>
    <property type="project" value="InterPro"/>
</dbReference>
<dbReference type="Gene3D" id="2.60.120.10">
    <property type="entry name" value="Jelly Rolls"/>
    <property type="match status" value="1"/>
</dbReference>
<proteinExistence type="predicted"/>
<dbReference type="Pfam" id="PF20511">
    <property type="entry name" value="PMI_typeI_cat"/>
    <property type="match status" value="1"/>
</dbReference>
<reference evidence="2" key="1">
    <citation type="journal article" date="2019" name="Science">
        <title>Mutation of a bHLH transcription factor allowed almond domestication.</title>
        <authorList>
            <person name="Sanchez-Perez R."/>
            <person name="Pavan S."/>
            <person name="Mazzeo R."/>
            <person name="Moldovan C."/>
            <person name="Aiese Cigliano R."/>
            <person name="Del Cueto J."/>
            <person name="Ricciardi F."/>
            <person name="Lotti C."/>
            <person name="Ricciardi L."/>
            <person name="Dicenta F."/>
            <person name="Lopez-Marques R.L."/>
            <person name="Lindberg Moller B."/>
        </authorList>
    </citation>
    <scope>NUCLEOTIDE SEQUENCE</scope>
</reference>
<name>A0A4Y1QRJ0_PRUDU</name>
<dbReference type="InterPro" id="IPR011051">
    <property type="entry name" value="RmlC_Cupin_sf"/>
</dbReference>
<dbReference type="InterPro" id="IPR014710">
    <property type="entry name" value="RmlC-like_jellyroll"/>
</dbReference>
<sequence length="144" mass="16475">MEPWDKNMKKKRKRSRRPVRLRCSVKNYDWGIVGRHSKVARLFALNSGSDIDPAKPYAEFWIGTHESGPSYADSGSEPVSLKAWIAQDPSVLGTRLLTSGVLIFPSCSRYGFRVLCLFAEKMRTKKGKLHYVQFSWEFKTSVCL</sequence>
<dbReference type="UniPathway" id="UPA00126">
    <property type="reaction ID" value="UER00423"/>
</dbReference>
<dbReference type="GO" id="GO:0004476">
    <property type="term" value="F:mannose-6-phosphate isomerase activity"/>
    <property type="evidence" value="ECO:0007669"/>
    <property type="project" value="InterPro"/>
</dbReference>
<protein>
    <submittedName>
        <fullName evidence="2">F-box/RNI-like superfamily protein</fullName>
    </submittedName>
</protein>
<dbReference type="GO" id="GO:0009298">
    <property type="term" value="P:GDP-mannose biosynthetic process"/>
    <property type="evidence" value="ECO:0007669"/>
    <property type="project" value="UniProtKB-UniPathway"/>
</dbReference>
<dbReference type="InterPro" id="IPR016305">
    <property type="entry name" value="Mannose-6-P_Isomerase"/>
</dbReference>
<dbReference type="EMBL" id="AP019297">
    <property type="protein sequence ID" value="BBG94482.1"/>
    <property type="molecule type" value="Genomic_DNA"/>
</dbReference>
<dbReference type="GO" id="GO:0005829">
    <property type="term" value="C:cytosol"/>
    <property type="evidence" value="ECO:0007669"/>
    <property type="project" value="TreeGrafter"/>
</dbReference>
<dbReference type="InterPro" id="IPR046457">
    <property type="entry name" value="PMI_typeI_cat"/>
</dbReference>
<organism evidence="2">
    <name type="scientific">Prunus dulcis</name>
    <name type="common">Almond</name>
    <name type="synonym">Amygdalus dulcis</name>
    <dbReference type="NCBI Taxonomy" id="3755"/>
    <lineage>
        <taxon>Eukaryota</taxon>
        <taxon>Viridiplantae</taxon>
        <taxon>Streptophyta</taxon>
        <taxon>Embryophyta</taxon>
        <taxon>Tracheophyta</taxon>
        <taxon>Spermatophyta</taxon>
        <taxon>Magnoliopsida</taxon>
        <taxon>eudicotyledons</taxon>
        <taxon>Gunneridae</taxon>
        <taxon>Pentapetalae</taxon>
        <taxon>rosids</taxon>
        <taxon>fabids</taxon>
        <taxon>Rosales</taxon>
        <taxon>Rosaceae</taxon>
        <taxon>Amygdaloideae</taxon>
        <taxon>Amygdaleae</taxon>
        <taxon>Prunus</taxon>
    </lineage>
</organism>
<dbReference type="SUPFAM" id="SSF51182">
    <property type="entry name" value="RmlC-like cupins"/>
    <property type="match status" value="1"/>
</dbReference>
<feature type="domain" description="Phosphomannose isomerase type I catalytic" evidence="1">
    <location>
        <begin position="20"/>
        <end position="94"/>
    </location>
</feature>
<accession>A0A4Y1QRJ0</accession>
<gene>
    <name evidence="2" type="ORF">Prudu_002778</name>
</gene>